<gene>
    <name evidence="5" type="ORF">HY834_09435</name>
</gene>
<evidence type="ECO:0000256" key="2">
    <source>
        <dbReference type="ARBA" id="ARBA00022630"/>
    </source>
</evidence>
<keyword evidence="2" id="KW-0285">Flavoprotein</keyword>
<sequence>MAIVVVYDSIFGNTAQVAKAIAAELELTHTVKLVPVGEARGIDLSDAEMLIVGSPTRGFRPTPLVSEYVEGLEAPSGIAAAAFDTRLDLETIHPAPLRWVVDAGGYAAERIAAMLERHGFVLKAPSAGFLVGGTEGPLNAGEIERAKAWAKTLIA</sequence>
<dbReference type="InterPro" id="IPR029039">
    <property type="entry name" value="Flavoprotein-like_sf"/>
</dbReference>
<dbReference type="InterPro" id="IPR026816">
    <property type="entry name" value="Flavodoxin_dom"/>
</dbReference>
<organism evidence="5 6">
    <name type="scientific">Devosia nanyangense</name>
    <dbReference type="NCBI Taxonomy" id="1228055"/>
    <lineage>
        <taxon>Bacteria</taxon>
        <taxon>Pseudomonadati</taxon>
        <taxon>Pseudomonadota</taxon>
        <taxon>Alphaproteobacteria</taxon>
        <taxon>Hyphomicrobiales</taxon>
        <taxon>Devosiaceae</taxon>
        <taxon>Devosia</taxon>
    </lineage>
</organism>
<dbReference type="GO" id="GO:0010181">
    <property type="term" value="F:FMN binding"/>
    <property type="evidence" value="ECO:0007669"/>
    <property type="project" value="InterPro"/>
</dbReference>
<comment type="cofactor">
    <cofactor evidence="1">
        <name>FMN</name>
        <dbReference type="ChEBI" id="CHEBI:58210"/>
    </cofactor>
</comment>
<evidence type="ECO:0000259" key="4">
    <source>
        <dbReference type="PROSITE" id="PS50902"/>
    </source>
</evidence>
<dbReference type="Pfam" id="PF12724">
    <property type="entry name" value="Flavodoxin_5"/>
    <property type="match status" value="1"/>
</dbReference>
<dbReference type="GO" id="GO:0009055">
    <property type="term" value="F:electron transfer activity"/>
    <property type="evidence" value="ECO:0007669"/>
    <property type="project" value="InterPro"/>
</dbReference>
<accession>A0A933L0Y3</accession>
<keyword evidence="3" id="KW-0288">FMN</keyword>
<dbReference type="AlphaFoldDB" id="A0A933L0Y3"/>
<dbReference type="Gene3D" id="3.40.50.360">
    <property type="match status" value="1"/>
</dbReference>
<reference evidence="5" key="1">
    <citation type="submission" date="2020-07" db="EMBL/GenBank/DDBJ databases">
        <title>Huge and variable diversity of episymbiotic CPR bacteria and DPANN archaea in groundwater ecosystems.</title>
        <authorList>
            <person name="He C.Y."/>
            <person name="Keren R."/>
            <person name="Whittaker M."/>
            <person name="Farag I.F."/>
            <person name="Doudna J."/>
            <person name="Cate J.H.D."/>
            <person name="Banfield J.F."/>
        </authorList>
    </citation>
    <scope>NUCLEOTIDE SEQUENCE</scope>
    <source>
        <strain evidence="5">NC_groundwater_1586_Pr3_B-0.1um_66_15</strain>
    </source>
</reference>
<evidence type="ECO:0000313" key="5">
    <source>
        <dbReference type="EMBL" id="MBI4921958.1"/>
    </source>
</evidence>
<dbReference type="PROSITE" id="PS50902">
    <property type="entry name" value="FLAVODOXIN_LIKE"/>
    <property type="match status" value="1"/>
</dbReference>
<dbReference type="Proteomes" id="UP000782610">
    <property type="component" value="Unassembled WGS sequence"/>
</dbReference>
<dbReference type="PROSITE" id="PS00201">
    <property type="entry name" value="FLAVODOXIN"/>
    <property type="match status" value="1"/>
</dbReference>
<feature type="domain" description="Flavodoxin-like" evidence="4">
    <location>
        <begin position="3"/>
        <end position="154"/>
    </location>
</feature>
<comment type="caution">
    <text evidence="5">The sequence shown here is derived from an EMBL/GenBank/DDBJ whole genome shotgun (WGS) entry which is preliminary data.</text>
</comment>
<evidence type="ECO:0000313" key="6">
    <source>
        <dbReference type="Proteomes" id="UP000782610"/>
    </source>
</evidence>
<dbReference type="SUPFAM" id="SSF52218">
    <property type="entry name" value="Flavoproteins"/>
    <property type="match status" value="1"/>
</dbReference>
<evidence type="ECO:0000256" key="3">
    <source>
        <dbReference type="ARBA" id="ARBA00022643"/>
    </source>
</evidence>
<protein>
    <submittedName>
        <fullName evidence="5">Flavodoxin family protein</fullName>
    </submittedName>
</protein>
<evidence type="ECO:0000256" key="1">
    <source>
        <dbReference type="ARBA" id="ARBA00001917"/>
    </source>
</evidence>
<name>A0A933L0Y3_9HYPH</name>
<proteinExistence type="predicted"/>
<dbReference type="InterPro" id="IPR001226">
    <property type="entry name" value="Flavodoxin_CS"/>
</dbReference>
<dbReference type="EMBL" id="JACRAF010000025">
    <property type="protein sequence ID" value="MBI4921958.1"/>
    <property type="molecule type" value="Genomic_DNA"/>
</dbReference>
<dbReference type="InterPro" id="IPR008254">
    <property type="entry name" value="Flavodoxin/NO_synth"/>
</dbReference>